<evidence type="ECO:0000256" key="3">
    <source>
        <dbReference type="ARBA" id="ARBA00023125"/>
    </source>
</evidence>
<dbReference type="InterPro" id="IPR005119">
    <property type="entry name" value="LysR_subst-bd"/>
</dbReference>
<dbReference type="AlphaFoldDB" id="A0A9D1AEE7"/>
<sequence>MVNLELYRVFYTVAKCGSLTKAAEELYISQPAVSQAIKQLENQLGVTLFNRTHRGMELSVQGGKIIFPKVEEALSLLDSAENTLIELKTTATGTIRVGATDSIFSNILADKIAEYHDKYPAVKFDLITGTTLDTIAQLKDNKCDIVFLNLPVDDKEVMLSGSVSLLSDIFVASDRYSELKGRAVSIKTLQEYPLLMMEQNTVARRAVDGYLATLGLTLQPDIEVANWDLMLKLAVKGMGIGCVPREYCKKRLDSGELFEVNITPSLPVRGVGLALPKNVPVPFALREFISLFK</sequence>
<dbReference type="CDD" id="cd05466">
    <property type="entry name" value="PBP2_LTTR_substrate"/>
    <property type="match status" value="1"/>
</dbReference>
<dbReference type="Pfam" id="PF00126">
    <property type="entry name" value="HTH_1"/>
    <property type="match status" value="1"/>
</dbReference>
<name>A0A9D1AEE7_9FIRM</name>
<keyword evidence="3" id="KW-0238">DNA-binding</keyword>
<evidence type="ECO:0000256" key="4">
    <source>
        <dbReference type="ARBA" id="ARBA00023163"/>
    </source>
</evidence>
<evidence type="ECO:0000313" key="6">
    <source>
        <dbReference type="EMBL" id="HIR38932.1"/>
    </source>
</evidence>
<dbReference type="PRINTS" id="PR00039">
    <property type="entry name" value="HTHLYSR"/>
</dbReference>
<dbReference type="FunFam" id="1.10.10.10:FF:000001">
    <property type="entry name" value="LysR family transcriptional regulator"/>
    <property type="match status" value="1"/>
</dbReference>
<dbReference type="InterPro" id="IPR036388">
    <property type="entry name" value="WH-like_DNA-bd_sf"/>
</dbReference>
<dbReference type="GO" id="GO:0003700">
    <property type="term" value="F:DNA-binding transcription factor activity"/>
    <property type="evidence" value="ECO:0007669"/>
    <property type="project" value="InterPro"/>
</dbReference>
<keyword evidence="2" id="KW-0805">Transcription regulation</keyword>
<evidence type="ECO:0000256" key="2">
    <source>
        <dbReference type="ARBA" id="ARBA00023015"/>
    </source>
</evidence>
<dbReference type="EMBL" id="DVHB01000019">
    <property type="protein sequence ID" value="HIR38932.1"/>
    <property type="molecule type" value="Genomic_DNA"/>
</dbReference>
<dbReference type="PANTHER" id="PTHR30126:SF64">
    <property type="entry name" value="HTH-TYPE TRANSCRIPTIONAL REGULATOR CITR"/>
    <property type="match status" value="1"/>
</dbReference>
<keyword evidence="4" id="KW-0804">Transcription</keyword>
<dbReference type="InterPro" id="IPR036390">
    <property type="entry name" value="WH_DNA-bd_sf"/>
</dbReference>
<dbReference type="Gene3D" id="3.40.190.290">
    <property type="match status" value="1"/>
</dbReference>
<comment type="similarity">
    <text evidence="1">Belongs to the LysR transcriptional regulatory family.</text>
</comment>
<dbReference type="InterPro" id="IPR000847">
    <property type="entry name" value="LysR_HTH_N"/>
</dbReference>
<evidence type="ECO:0000256" key="1">
    <source>
        <dbReference type="ARBA" id="ARBA00009437"/>
    </source>
</evidence>
<accession>A0A9D1AEE7</accession>
<feature type="domain" description="HTH lysR-type" evidence="5">
    <location>
        <begin position="2"/>
        <end position="59"/>
    </location>
</feature>
<reference evidence="6" key="2">
    <citation type="journal article" date="2021" name="PeerJ">
        <title>Extensive microbial diversity within the chicken gut microbiome revealed by metagenomics and culture.</title>
        <authorList>
            <person name="Gilroy R."/>
            <person name="Ravi A."/>
            <person name="Getino M."/>
            <person name="Pursley I."/>
            <person name="Horton D.L."/>
            <person name="Alikhan N.F."/>
            <person name="Baker D."/>
            <person name="Gharbi K."/>
            <person name="Hall N."/>
            <person name="Watson M."/>
            <person name="Adriaenssens E.M."/>
            <person name="Foster-Nyarko E."/>
            <person name="Jarju S."/>
            <person name="Secka A."/>
            <person name="Antonio M."/>
            <person name="Oren A."/>
            <person name="Chaudhuri R.R."/>
            <person name="La Ragione R."/>
            <person name="Hildebrand F."/>
            <person name="Pallen M.J."/>
        </authorList>
    </citation>
    <scope>NUCLEOTIDE SEQUENCE</scope>
    <source>
        <strain evidence="6">ChiW25-3613</strain>
    </source>
</reference>
<protein>
    <submittedName>
        <fullName evidence="6">LysR family transcriptional regulator</fullName>
    </submittedName>
</protein>
<dbReference type="GO" id="GO:0000976">
    <property type="term" value="F:transcription cis-regulatory region binding"/>
    <property type="evidence" value="ECO:0007669"/>
    <property type="project" value="TreeGrafter"/>
</dbReference>
<gene>
    <name evidence="6" type="ORF">IAB90_00960</name>
</gene>
<evidence type="ECO:0000313" key="7">
    <source>
        <dbReference type="Proteomes" id="UP000824179"/>
    </source>
</evidence>
<dbReference type="SUPFAM" id="SSF53850">
    <property type="entry name" value="Periplasmic binding protein-like II"/>
    <property type="match status" value="1"/>
</dbReference>
<reference evidence="6" key="1">
    <citation type="submission" date="2020-10" db="EMBL/GenBank/DDBJ databases">
        <authorList>
            <person name="Gilroy R."/>
        </authorList>
    </citation>
    <scope>NUCLEOTIDE SEQUENCE</scope>
    <source>
        <strain evidence="6">ChiW25-3613</strain>
    </source>
</reference>
<dbReference type="Proteomes" id="UP000824179">
    <property type="component" value="Unassembled WGS sequence"/>
</dbReference>
<proteinExistence type="inferred from homology"/>
<dbReference type="SUPFAM" id="SSF46785">
    <property type="entry name" value="Winged helix' DNA-binding domain"/>
    <property type="match status" value="1"/>
</dbReference>
<dbReference type="PANTHER" id="PTHR30126">
    <property type="entry name" value="HTH-TYPE TRANSCRIPTIONAL REGULATOR"/>
    <property type="match status" value="1"/>
</dbReference>
<comment type="caution">
    <text evidence="6">The sequence shown here is derived from an EMBL/GenBank/DDBJ whole genome shotgun (WGS) entry which is preliminary data.</text>
</comment>
<dbReference type="PROSITE" id="PS50931">
    <property type="entry name" value="HTH_LYSR"/>
    <property type="match status" value="1"/>
</dbReference>
<dbReference type="Gene3D" id="1.10.10.10">
    <property type="entry name" value="Winged helix-like DNA-binding domain superfamily/Winged helix DNA-binding domain"/>
    <property type="match status" value="1"/>
</dbReference>
<organism evidence="6 7">
    <name type="scientific">Candidatus Coproplasma stercoripullorum</name>
    <dbReference type="NCBI Taxonomy" id="2840751"/>
    <lineage>
        <taxon>Bacteria</taxon>
        <taxon>Bacillati</taxon>
        <taxon>Bacillota</taxon>
        <taxon>Clostridia</taxon>
        <taxon>Eubacteriales</taxon>
        <taxon>Candidatus Coproplasma</taxon>
    </lineage>
</organism>
<dbReference type="Pfam" id="PF03466">
    <property type="entry name" value="LysR_substrate"/>
    <property type="match status" value="1"/>
</dbReference>
<evidence type="ECO:0000259" key="5">
    <source>
        <dbReference type="PROSITE" id="PS50931"/>
    </source>
</evidence>